<comment type="caution">
    <text evidence="5">The sequence shown here is derived from an EMBL/GenBank/DDBJ whole genome shotgun (WGS) entry which is preliminary data.</text>
</comment>
<organism evidence="5 6">
    <name type="scientific">Asanoa siamensis</name>
    <dbReference type="NCBI Taxonomy" id="926357"/>
    <lineage>
        <taxon>Bacteria</taxon>
        <taxon>Bacillati</taxon>
        <taxon>Actinomycetota</taxon>
        <taxon>Actinomycetes</taxon>
        <taxon>Micromonosporales</taxon>
        <taxon>Micromonosporaceae</taxon>
        <taxon>Asanoa</taxon>
    </lineage>
</organism>
<evidence type="ECO:0000313" key="6">
    <source>
        <dbReference type="Proteomes" id="UP000604117"/>
    </source>
</evidence>
<evidence type="ECO:0000256" key="2">
    <source>
        <dbReference type="ARBA" id="ARBA00022448"/>
    </source>
</evidence>
<feature type="signal peptide" evidence="4">
    <location>
        <begin position="1"/>
        <end position="23"/>
    </location>
</feature>
<dbReference type="Gene3D" id="3.40.190.10">
    <property type="entry name" value="Periplasmic binding protein-like II"/>
    <property type="match status" value="1"/>
</dbReference>
<dbReference type="InterPro" id="IPR006059">
    <property type="entry name" value="SBP"/>
</dbReference>
<dbReference type="PANTHER" id="PTHR30061">
    <property type="entry name" value="MALTOSE-BINDING PERIPLASMIC PROTEIN"/>
    <property type="match status" value="1"/>
</dbReference>
<dbReference type="EMBL" id="BONE01000062">
    <property type="protein sequence ID" value="GIF76489.1"/>
    <property type="molecule type" value="Genomic_DNA"/>
</dbReference>
<name>A0ABQ4CYY4_9ACTN</name>
<evidence type="ECO:0000313" key="5">
    <source>
        <dbReference type="EMBL" id="GIF76489.1"/>
    </source>
</evidence>
<gene>
    <name evidence="5" type="ORF">Asi02nite_60070</name>
</gene>
<evidence type="ECO:0000256" key="1">
    <source>
        <dbReference type="ARBA" id="ARBA00008520"/>
    </source>
</evidence>
<sequence length="429" mass="44924">MARYRARRVVAGLAAALLVTAVAACGNDEEPAGGGAQASADDGATLTLWTRAATEAVSKAYAEKYNATHKNKVEVTAYPNEEYPAKLASAAGAKALPDLFASDVVFAAQYASQGLWVDLSDRFGALDVKDKVAPAHVKAGTWEGKTYAVPHTIDMSVMLYNKDLYAKAGLDPEKPPTTLKEFAEHARKIDKLGGDVNGTYFGGNCGGCVEFTFWPSVWAAGGAVLDAEGNNAKIDSTEMADVFALYRSLYDEGVAAPASKDEAGPTWLGALQGGKVGIAPGPSVWLGLIEEKGVKMGVAPIPGPDGGESTFVGGDAIGIGATSTKAAQAWDFLAWTMSDEAQIEVVAKNKGVPTRTDLASNKYSSTDPRVVLINSLMAKGQTPYARNFNASFNDPQSPWLQTVRGALFGDAAAALSQGNTDITKSLQQS</sequence>
<comment type="similarity">
    <text evidence="1">Belongs to the bacterial solute-binding protein 1 family.</text>
</comment>
<proteinExistence type="inferred from homology"/>
<evidence type="ECO:0000256" key="3">
    <source>
        <dbReference type="ARBA" id="ARBA00022729"/>
    </source>
</evidence>
<keyword evidence="6" id="KW-1185">Reference proteome</keyword>
<dbReference type="RefSeq" id="WP_203717358.1">
    <property type="nucleotide sequence ID" value="NZ_BONE01000062.1"/>
</dbReference>
<accession>A0ABQ4CYY4</accession>
<evidence type="ECO:0000256" key="4">
    <source>
        <dbReference type="SAM" id="SignalP"/>
    </source>
</evidence>
<dbReference type="PROSITE" id="PS51257">
    <property type="entry name" value="PROKAR_LIPOPROTEIN"/>
    <property type="match status" value="1"/>
</dbReference>
<dbReference type="Proteomes" id="UP000604117">
    <property type="component" value="Unassembled WGS sequence"/>
</dbReference>
<dbReference type="CDD" id="cd13585">
    <property type="entry name" value="PBP2_TMBP_like"/>
    <property type="match status" value="1"/>
</dbReference>
<dbReference type="Pfam" id="PF13416">
    <property type="entry name" value="SBP_bac_8"/>
    <property type="match status" value="1"/>
</dbReference>
<keyword evidence="3 4" id="KW-0732">Signal</keyword>
<feature type="chain" id="PRO_5045394765" evidence="4">
    <location>
        <begin position="24"/>
        <end position="429"/>
    </location>
</feature>
<protein>
    <submittedName>
        <fullName evidence="5">Sugar ABC transporter substrate-binding protein</fullName>
    </submittedName>
</protein>
<dbReference type="SUPFAM" id="SSF53850">
    <property type="entry name" value="Periplasmic binding protein-like II"/>
    <property type="match status" value="1"/>
</dbReference>
<dbReference type="PANTHER" id="PTHR30061:SF50">
    <property type="entry name" value="MALTOSE_MALTODEXTRIN-BINDING PERIPLASMIC PROTEIN"/>
    <property type="match status" value="1"/>
</dbReference>
<reference evidence="5 6" key="1">
    <citation type="submission" date="2021-01" db="EMBL/GenBank/DDBJ databases">
        <title>Whole genome shotgun sequence of Asanoa siamensis NBRC 107932.</title>
        <authorList>
            <person name="Komaki H."/>
            <person name="Tamura T."/>
        </authorList>
    </citation>
    <scope>NUCLEOTIDE SEQUENCE [LARGE SCALE GENOMIC DNA]</scope>
    <source>
        <strain evidence="5 6">NBRC 107932</strain>
    </source>
</reference>
<keyword evidence="2" id="KW-0813">Transport</keyword>